<dbReference type="CDD" id="cd16541">
    <property type="entry name" value="RING-HC_RNF123"/>
    <property type="match status" value="1"/>
</dbReference>
<feature type="domain" description="RING-type" evidence="9">
    <location>
        <begin position="1164"/>
        <end position="1202"/>
    </location>
</feature>
<name>A0A6P8YGL2_THRPL</name>
<dbReference type="AlphaFoldDB" id="A0A6P8YGL2"/>
<evidence type="ECO:0000259" key="10">
    <source>
        <dbReference type="PROSITE" id="PS50188"/>
    </source>
</evidence>
<accession>A0A6P8YGL2</accession>
<keyword evidence="11" id="KW-1185">Reference proteome</keyword>
<dbReference type="InterPro" id="IPR003877">
    <property type="entry name" value="SPRY_dom"/>
</dbReference>
<dbReference type="PANTHER" id="PTHR13363">
    <property type="entry name" value="RING FINGER AND SRY DOMAIN-CONTAINING"/>
    <property type="match status" value="1"/>
</dbReference>
<comment type="catalytic activity">
    <reaction evidence="1">
        <text>S-ubiquitinyl-[E2 ubiquitin-conjugating enzyme]-L-cysteine + [acceptor protein]-L-lysine = [E2 ubiquitin-conjugating enzyme]-L-cysteine + N(6)-ubiquitinyl-[acceptor protein]-L-lysine.</text>
        <dbReference type="EC" id="2.3.2.27"/>
    </reaction>
</comment>
<dbReference type="Gene3D" id="3.30.40.10">
    <property type="entry name" value="Zinc/RING finger domain, C3HC4 (zinc finger)"/>
    <property type="match status" value="1"/>
</dbReference>
<dbReference type="InParanoid" id="A0A6P8YGL2"/>
<dbReference type="EC" id="2.3.2.27" evidence="2"/>
<dbReference type="InterPro" id="IPR057987">
    <property type="entry name" value="TPR_RNF123/RKP"/>
</dbReference>
<dbReference type="SUPFAM" id="SSF49899">
    <property type="entry name" value="Concanavalin A-like lectins/glucanases"/>
    <property type="match status" value="1"/>
</dbReference>
<gene>
    <name evidence="12" type="primary">LOC117642024</name>
</gene>
<dbReference type="PROSITE" id="PS50089">
    <property type="entry name" value="ZF_RING_2"/>
    <property type="match status" value="1"/>
</dbReference>
<evidence type="ECO:0000259" key="9">
    <source>
        <dbReference type="PROSITE" id="PS50089"/>
    </source>
</evidence>
<keyword evidence="5 8" id="KW-0863">Zinc-finger</keyword>
<dbReference type="SMART" id="SM00449">
    <property type="entry name" value="SPRY"/>
    <property type="match status" value="1"/>
</dbReference>
<reference evidence="12" key="1">
    <citation type="submission" date="2025-08" db="UniProtKB">
        <authorList>
            <consortium name="RefSeq"/>
        </authorList>
    </citation>
    <scope>IDENTIFICATION</scope>
    <source>
        <tissue evidence="12">Total insect</tissue>
    </source>
</reference>
<dbReference type="InterPro" id="IPR001841">
    <property type="entry name" value="Znf_RING"/>
</dbReference>
<dbReference type="OrthoDB" id="258495at2759"/>
<dbReference type="RefSeq" id="XP_034235681.1">
    <property type="nucleotide sequence ID" value="XM_034379790.1"/>
</dbReference>
<keyword evidence="4" id="KW-0479">Metal-binding</keyword>
<dbReference type="GO" id="GO:0005737">
    <property type="term" value="C:cytoplasm"/>
    <property type="evidence" value="ECO:0007669"/>
    <property type="project" value="TreeGrafter"/>
</dbReference>
<dbReference type="Gene3D" id="2.60.120.920">
    <property type="match status" value="1"/>
</dbReference>
<evidence type="ECO:0000256" key="8">
    <source>
        <dbReference type="PROSITE-ProRule" id="PRU00175"/>
    </source>
</evidence>
<dbReference type="FunCoup" id="A0A6P8YGL2">
    <property type="interactions" value="621"/>
</dbReference>
<keyword evidence="7" id="KW-0862">Zinc</keyword>
<evidence type="ECO:0000256" key="4">
    <source>
        <dbReference type="ARBA" id="ARBA00022723"/>
    </source>
</evidence>
<dbReference type="KEGG" id="tpal:117642024"/>
<keyword evidence="6" id="KW-0833">Ubl conjugation pathway</keyword>
<evidence type="ECO:0000313" key="11">
    <source>
        <dbReference type="Proteomes" id="UP000515158"/>
    </source>
</evidence>
<dbReference type="InterPro" id="IPR043136">
    <property type="entry name" value="B30.2/SPRY_sf"/>
</dbReference>
<dbReference type="GO" id="GO:0008270">
    <property type="term" value="F:zinc ion binding"/>
    <property type="evidence" value="ECO:0007669"/>
    <property type="project" value="UniProtKB-KW"/>
</dbReference>
<dbReference type="InterPro" id="IPR013083">
    <property type="entry name" value="Znf_RING/FYVE/PHD"/>
</dbReference>
<dbReference type="PROSITE" id="PS50188">
    <property type="entry name" value="B302_SPRY"/>
    <property type="match status" value="1"/>
</dbReference>
<dbReference type="InterPro" id="IPR045129">
    <property type="entry name" value="RNF123/RKP/RSPRY1"/>
</dbReference>
<evidence type="ECO:0000256" key="1">
    <source>
        <dbReference type="ARBA" id="ARBA00000900"/>
    </source>
</evidence>
<dbReference type="SUPFAM" id="SSF57850">
    <property type="entry name" value="RING/U-box"/>
    <property type="match status" value="1"/>
</dbReference>
<dbReference type="GeneID" id="117642024"/>
<dbReference type="GO" id="GO:0061630">
    <property type="term" value="F:ubiquitin protein ligase activity"/>
    <property type="evidence" value="ECO:0007669"/>
    <property type="project" value="UniProtKB-EC"/>
</dbReference>
<evidence type="ECO:0000313" key="12">
    <source>
        <dbReference type="RefSeq" id="XP_034235681.1"/>
    </source>
</evidence>
<evidence type="ECO:0000256" key="6">
    <source>
        <dbReference type="ARBA" id="ARBA00022786"/>
    </source>
</evidence>
<sequence>MTSHSRVFEHIFGSSLVQSFDGQSGNFETLLSCASNHLQLLYYCPERTEHNGNGRIGNANVSFDLLELSNRISLFDSLKLIGVSHFGTVKTNCGVYQGKWQYEVLLLSTGVMQIGWVTSNSKFGPGQGVGDTFDSYAFDGSRVRKWNISAEDYGEKWEEGDIIGCCIDLDEGCLEFFRNGRSMGVAYRKIQIGPGIVYFPAISLQQKEGVIAIYGSTPLIYPVEGFNPIQEPPHKALASVTYLLDSTSKLLSLMDSRAVAPDNGPEISHEAVLMEAGKILIPCLTSFFTNSYVVDAKLIPFLKALCEAENMNVNRSHLRPSARVTKNSTSCSNNTQKMNTFLDLIWSFTERSYLKDWTNTLVTRLASKFQHNLRPLLLEFSQQKDAILILHSLLNHTKLRHFLMTHVLFEGIKFPLFMNIKLPSNGSTSFWETDPSIKLNTRAYTAAVNRISNGINSLEEMQVDMLLTLLDDSDGSSTQHSSRRIFLDKFRLLRRQFYALYRVESFKSPGSPVFLLWPFFLRLLRVLELLWPREIGSPIPDVVPSAKFYDGSISYYDIDRLGGVLLYLFKTFLNELERRFGVSQLAMLTQIDTRQDAHSVVDSTTSTFRNLTGPMDLNIEPYSDQLETTGTTQNTRQIEHSMDAQSFLSDILDGLILFYHIANRTDSLTDCINLSQNRVKDIVQCLTETKDTIKCFHSSSKHEPDVLKALESSYNVLLEHLHHATSHLAALHAMRYPCRHSWLFKVVLNTMVTSAEDENLFNFVPEFYLDCLLDMLKTLSFEAKPTFVSLEETPDRNQLTQRAVQFICEHVDDQRIRIAKAKDTLLIALLDIVTTPNLVEVLHAIPKASQMNMIKFLLQPYENRAWASSNWILVRIWHGSQASFASSGHWSQYHKYKLKPRPLSYPINPPGLECDPYPSYPLQELIQSILTSESELAISFLNSVLNQLNWAFSEFIGMLQELQNASNRQERVLVESRQLKICATCFDLTLALLRVLEMVSTLALPVFVSPDEPKSYFLLARLCQLLCQVLNRASSQDGCFHHITTLEIPGLENVEHLPILTATCGIILAILKEDIENFKEEITVPLSVSVPKVSKTLLVEPSFQLSSFTFLTEENPHLFSLKYYKEHIKPEEMAKVSKMLTMLTHYHHILSQTNAVPVDEDEMCTICFAFPISTVFEPCKHHSCRACITHHLMNCKDCFFCKSLITKVVDDEGNVIFDTDQMQQLHDV</sequence>
<dbReference type="GO" id="GO:0051603">
    <property type="term" value="P:proteolysis involved in protein catabolic process"/>
    <property type="evidence" value="ECO:0007669"/>
    <property type="project" value="TreeGrafter"/>
</dbReference>
<dbReference type="InterPro" id="IPR013320">
    <property type="entry name" value="ConA-like_dom_sf"/>
</dbReference>
<keyword evidence="3" id="KW-0808">Transferase</keyword>
<organism evidence="12">
    <name type="scientific">Thrips palmi</name>
    <name type="common">Melon thrips</name>
    <dbReference type="NCBI Taxonomy" id="161013"/>
    <lineage>
        <taxon>Eukaryota</taxon>
        <taxon>Metazoa</taxon>
        <taxon>Ecdysozoa</taxon>
        <taxon>Arthropoda</taxon>
        <taxon>Hexapoda</taxon>
        <taxon>Insecta</taxon>
        <taxon>Pterygota</taxon>
        <taxon>Neoptera</taxon>
        <taxon>Paraneoptera</taxon>
        <taxon>Thysanoptera</taxon>
        <taxon>Terebrantia</taxon>
        <taxon>Thripoidea</taxon>
        <taxon>Thripidae</taxon>
        <taxon>Thrips</taxon>
    </lineage>
</organism>
<dbReference type="FunFam" id="3.30.40.10:FF:000133">
    <property type="entry name" value="E3 ubiquitin-protein ligase RNF123"/>
    <property type="match status" value="1"/>
</dbReference>
<evidence type="ECO:0000256" key="7">
    <source>
        <dbReference type="ARBA" id="ARBA00022833"/>
    </source>
</evidence>
<dbReference type="Proteomes" id="UP000515158">
    <property type="component" value="Unplaced"/>
</dbReference>
<protein>
    <recommendedName>
        <fullName evidence="2">RING-type E3 ubiquitin transferase</fullName>
        <ecNumber evidence="2">2.3.2.27</ecNumber>
    </recommendedName>
</protein>
<proteinExistence type="predicted"/>
<dbReference type="PANTHER" id="PTHR13363:SF5">
    <property type="entry name" value="E3 UBIQUITIN-PROTEIN LIGASE RNF123"/>
    <property type="match status" value="1"/>
</dbReference>
<dbReference type="Pfam" id="PF25576">
    <property type="entry name" value="TPR_RNF123"/>
    <property type="match status" value="1"/>
</dbReference>
<dbReference type="Pfam" id="PF00622">
    <property type="entry name" value="SPRY"/>
    <property type="match status" value="1"/>
</dbReference>
<dbReference type="InterPro" id="IPR001870">
    <property type="entry name" value="B30.2/SPRY"/>
</dbReference>
<dbReference type="GO" id="GO:0016567">
    <property type="term" value="P:protein ubiquitination"/>
    <property type="evidence" value="ECO:0007669"/>
    <property type="project" value="UniProtKB-ARBA"/>
</dbReference>
<evidence type="ECO:0000256" key="3">
    <source>
        <dbReference type="ARBA" id="ARBA00022679"/>
    </source>
</evidence>
<dbReference type="Pfam" id="PF13920">
    <property type="entry name" value="zf-C3HC4_3"/>
    <property type="match status" value="1"/>
</dbReference>
<evidence type="ECO:0000256" key="5">
    <source>
        <dbReference type="ARBA" id="ARBA00022771"/>
    </source>
</evidence>
<evidence type="ECO:0000256" key="2">
    <source>
        <dbReference type="ARBA" id="ARBA00012483"/>
    </source>
</evidence>
<feature type="domain" description="B30.2/SPRY" evidence="10">
    <location>
        <begin position="28"/>
        <end position="219"/>
    </location>
</feature>